<keyword evidence="3" id="KW-1185">Reference proteome</keyword>
<accession>A0ABW3RTM2</accession>
<dbReference type="GO" id="GO:0032259">
    <property type="term" value="P:methylation"/>
    <property type="evidence" value="ECO:0007669"/>
    <property type="project" value="UniProtKB-KW"/>
</dbReference>
<feature type="domain" description="Methyltransferase" evidence="1">
    <location>
        <begin position="50"/>
        <end position="134"/>
    </location>
</feature>
<dbReference type="EC" id="2.1.1.-" evidence="2"/>
<dbReference type="Proteomes" id="UP001597262">
    <property type="component" value="Unassembled WGS sequence"/>
</dbReference>
<dbReference type="PANTHER" id="PTHR43460">
    <property type="entry name" value="METHYLTRANSFERASE"/>
    <property type="match status" value="1"/>
</dbReference>
<dbReference type="RefSeq" id="WP_379317542.1">
    <property type="nucleotide sequence ID" value="NZ_JBHTLM010000003.1"/>
</dbReference>
<gene>
    <name evidence="2" type="ORF">ACFQ3W_05745</name>
</gene>
<comment type="caution">
    <text evidence="2">The sequence shown here is derived from an EMBL/GenBank/DDBJ whole genome shotgun (WGS) entry which is preliminary data.</text>
</comment>
<organism evidence="2 3">
    <name type="scientific">Paenibacillus puldeungensis</name>
    <dbReference type="NCBI Taxonomy" id="696536"/>
    <lineage>
        <taxon>Bacteria</taxon>
        <taxon>Bacillati</taxon>
        <taxon>Bacillota</taxon>
        <taxon>Bacilli</taxon>
        <taxon>Bacillales</taxon>
        <taxon>Paenibacillaceae</taxon>
        <taxon>Paenibacillus</taxon>
    </lineage>
</organism>
<dbReference type="Gene3D" id="3.40.50.150">
    <property type="entry name" value="Vaccinia Virus protein VP39"/>
    <property type="match status" value="1"/>
</dbReference>
<dbReference type="CDD" id="cd02440">
    <property type="entry name" value="AdoMet_MTases"/>
    <property type="match status" value="1"/>
</dbReference>
<dbReference type="EMBL" id="JBHTLM010000003">
    <property type="protein sequence ID" value="MFD1175807.1"/>
    <property type="molecule type" value="Genomic_DNA"/>
</dbReference>
<protein>
    <submittedName>
        <fullName evidence="2">Class I SAM-dependent methyltransferase</fullName>
        <ecNumber evidence="2">2.1.1.-</ecNumber>
    </submittedName>
</protein>
<evidence type="ECO:0000313" key="2">
    <source>
        <dbReference type="EMBL" id="MFD1175807.1"/>
    </source>
</evidence>
<dbReference type="GO" id="GO:0008168">
    <property type="term" value="F:methyltransferase activity"/>
    <property type="evidence" value="ECO:0007669"/>
    <property type="project" value="UniProtKB-KW"/>
</dbReference>
<reference evidence="3" key="1">
    <citation type="journal article" date="2019" name="Int. J. Syst. Evol. Microbiol.">
        <title>The Global Catalogue of Microorganisms (GCM) 10K type strain sequencing project: providing services to taxonomists for standard genome sequencing and annotation.</title>
        <authorList>
            <consortium name="The Broad Institute Genomics Platform"/>
            <consortium name="The Broad Institute Genome Sequencing Center for Infectious Disease"/>
            <person name="Wu L."/>
            <person name="Ma J."/>
        </authorList>
    </citation>
    <scope>NUCLEOTIDE SEQUENCE [LARGE SCALE GENOMIC DNA]</scope>
    <source>
        <strain evidence="3">CCUG 59189</strain>
    </source>
</reference>
<keyword evidence="2" id="KW-0808">Transferase</keyword>
<dbReference type="PANTHER" id="PTHR43460:SF1">
    <property type="entry name" value="METHYLTRANSFERASE TYPE 11 DOMAIN-CONTAINING PROTEIN"/>
    <property type="match status" value="1"/>
</dbReference>
<proteinExistence type="predicted"/>
<sequence>MNEKEYKDFYDKVGKTNGWDFSHLRVKSEGAIWGFYEEVTKSCNGSEVLLDIGTGGGENLLNIASSFFFGIGIDISGGMMETAHSNLNKSKLSNVRFFQMSSDQLQFPSEFFDIISCCHAPFFASEAVRVLKKRGHFFTQQVSEADKLNLKRAFRRGQAFGEVDGTLKDRYVGELKEAGFSKVESFDYDAIEYYERPEDLLFLLNHTPTIPYFGQNNQDFDILHEFIENNWTPKGIRTNSKRFMIVAAK</sequence>
<evidence type="ECO:0000313" key="3">
    <source>
        <dbReference type="Proteomes" id="UP001597262"/>
    </source>
</evidence>
<dbReference type="InterPro" id="IPR041698">
    <property type="entry name" value="Methyltransf_25"/>
</dbReference>
<dbReference type="Pfam" id="PF13649">
    <property type="entry name" value="Methyltransf_25"/>
    <property type="match status" value="1"/>
</dbReference>
<dbReference type="InterPro" id="IPR052939">
    <property type="entry name" value="23S_rRNA_MeTrnsfrase_RlmA"/>
</dbReference>
<keyword evidence="2" id="KW-0489">Methyltransferase</keyword>
<dbReference type="SUPFAM" id="SSF53335">
    <property type="entry name" value="S-adenosyl-L-methionine-dependent methyltransferases"/>
    <property type="match status" value="1"/>
</dbReference>
<evidence type="ECO:0000259" key="1">
    <source>
        <dbReference type="Pfam" id="PF13649"/>
    </source>
</evidence>
<name>A0ABW3RTM2_9BACL</name>
<dbReference type="InterPro" id="IPR029063">
    <property type="entry name" value="SAM-dependent_MTases_sf"/>
</dbReference>